<comment type="catalytic activity">
    <reaction evidence="1 13">
        <text>Endohydrolysis of (1-&gt;4)-alpha-D-glucosidic linkages in polysaccharides containing three or more (1-&gt;4)-alpha-linked D-glucose units.</text>
        <dbReference type="EC" id="3.2.1.1"/>
    </reaction>
</comment>
<evidence type="ECO:0000256" key="7">
    <source>
        <dbReference type="ARBA" id="ARBA00022801"/>
    </source>
</evidence>
<evidence type="ECO:0000256" key="4">
    <source>
        <dbReference type="ARBA" id="ARBA00008061"/>
    </source>
</evidence>
<evidence type="ECO:0000256" key="5">
    <source>
        <dbReference type="ARBA" id="ARBA00012595"/>
    </source>
</evidence>
<dbReference type="GO" id="GO:0004556">
    <property type="term" value="F:alpha-amylase activity"/>
    <property type="evidence" value="ECO:0007669"/>
    <property type="project" value="UniProtKB-UniRule"/>
</dbReference>
<evidence type="ECO:0000256" key="12">
    <source>
        <dbReference type="RuleBase" id="RU003615"/>
    </source>
</evidence>
<feature type="region of interest" description="Disordered" evidence="14">
    <location>
        <begin position="522"/>
        <end position="570"/>
    </location>
</feature>
<evidence type="ECO:0000313" key="19">
    <source>
        <dbReference type="Proteomes" id="UP000838412"/>
    </source>
</evidence>
<reference evidence="18" key="1">
    <citation type="submission" date="2022-01" db="EMBL/GenBank/DDBJ databases">
        <authorList>
            <person name="Braso-Vives M."/>
        </authorList>
    </citation>
    <scope>NUCLEOTIDE SEQUENCE</scope>
</reference>
<dbReference type="Pfam" id="PF02806">
    <property type="entry name" value="Alpha-amylase_C"/>
    <property type="match status" value="1"/>
</dbReference>
<evidence type="ECO:0000256" key="1">
    <source>
        <dbReference type="ARBA" id="ARBA00000548"/>
    </source>
</evidence>
<evidence type="ECO:0000259" key="16">
    <source>
        <dbReference type="SMART" id="SM00632"/>
    </source>
</evidence>
<feature type="chain" id="PRO_5035478075" description="Alpha-amylase" evidence="15">
    <location>
        <begin position="17"/>
        <end position="806"/>
    </location>
</feature>
<feature type="signal peptide" evidence="15">
    <location>
        <begin position="1"/>
        <end position="16"/>
    </location>
</feature>
<evidence type="ECO:0000256" key="9">
    <source>
        <dbReference type="ARBA" id="ARBA00023214"/>
    </source>
</evidence>
<evidence type="ECO:0000256" key="14">
    <source>
        <dbReference type="SAM" id="MobiDB-lite"/>
    </source>
</evidence>
<dbReference type="InterPro" id="IPR017853">
    <property type="entry name" value="GH"/>
</dbReference>
<dbReference type="InterPro" id="IPR031319">
    <property type="entry name" value="A-amylase_C"/>
</dbReference>
<dbReference type="CDD" id="cd11317">
    <property type="entry name" value="AmyAc_bac_euk_AmyA"/>
    <property type="match status" value="1"/>
</dbReference>
<keyword evidence="11 13" id="KW-0326">Glycosidase</keyword>
<dbReference type="OrthoDB" id="550577at2759"/>
<evidence type="ECO:0000256" key="8">
    <source>
        <dbReference type="ARBA" id="ARBA00022837"/>
    </source>
</evidence>
<keyword evidence="15" id="KW-0732">Signal</keyword>
<dbReference type="InterPro" id="IPR006048">
    <property type="entry name" value="A-amylase/branching_C"/>
</dbReference>
<dbReference type="SUPFAM" id="SSF51445">
    <property type="entry name" value="(Trans)glycosidases"/>
    <property type="match status" value="1"/>
</dbReference>
<gene>
    <name evidence="18" type="primary">AMY2B</name>
    <name evidence="18" type="ORF">BLAG_LOCUS20495</name>
</gene>
<sequence>MSIIILLLVGLCGSLAQHDPNTVDNKQAIVQLFEWRWADIAAECERFLGPHGFGGVQVSPPNENRVITNPYRPWWERYQPVSYLLITRSGDEDEFRDMVHRCNQNGVRIYVDLLINHMAKGCGFGTGGSYYYDYGGEYESVPYGPFDFNCNSVTKKCRTSDCLIRNASDPYELRNCRLDGMVDLTLDSDYVRGKVADYMNHLISIGVAGFRVNAAKHMWPEDLAAIFGLISDLNTAYFPPGSRPFIFTEIHDDGGVISPAEYDHLGRSTDFRYGEHLGYVFRKVYDSTLKDLAKFANFGDGWDTQLDNATLPLVFVDDHFSQRDGGSVLTFRDVRLYKMANAFMLAFPYGFVRLMSSYYWEQRWYNGTDLNDWKGPPTDSEANIMPVEINSSGTCDNGWVCEHRWPQIRNMAKFRNVAAGHGLTNWWDNGNNQIAFSRGDSGFIAINNEDEEALEATLQTGLSPGDYCDVISGDHLSDGNCTGKTITVDGDGRARIYIAGDEEDPMIAIHAASKVGGRSVVDPATTAPVDPVDPVTDSGTSAPMDPVDPVNASETSGPVDPVNPTLAPTSPTEFERTIVFIKKKAPFGNNMFLRGGLNNSPGCTRNPDTSQCAIRIVHRTNTTDSTLKNWMQGDDHLDWYGIEDEQGFGAHGSPLVWTTNDVDNSATVRDQGYGYTPLNQWGPHYWMLDVDMDCSRTKDVDGWFELKAVLGFGCGRQKEGFFINQASCDGTAVTKPYRGANANSHFAQCGKINVFEFDNATCTINDFVVPTASSGQGFNIPPFALITLTFCLLIGSVFDGFHQWHE</sequence>
<proteinExistence type="inferred from homology"/>
<keyword evidence="19" id="KW-1185">Reference proteome</keyword>
<keyword evidence="10 13" id="KW-0119">Carbohydrate metabolism</keyword>
<feature type="domain" description="Glycosyl hydrolase family 13 catalytic" evidence="17">
    <location>
        <begin position="27"/>
        <end position="415"/>
    </location>
</feature>
<feature type="domain" description="Alpha-amylase C-terminal" evidence="16">
    <location>
        <begin position="424"/>
        <end position="514"/>
    </location>
</feature>
<comment type="similarity">
    <text evidence="4 12">Belongs to the glycosyl hydrolase 13 family.</text>
</comment>
<dbReference type="SMART" id="SM00642">
    <property type="entry name" value="Aamy"/>
    <property type="match status" value="1"/>
</dbReference>
<dbReference type="SUPFAM" id="SSF51011">
    <property type="entry name" value="Glycosyl hydrolase domain"/>
    <property type="match status" value="1"/>
</dbReference>
<evidence type="ECO:0000256" key="13">
    <source>
        <dbReference type="RuleBase" id="RU361134"/>
    </source>
</evidence>
<evidence type="ECO:0000259" key="17">
    <source>
        <dbReference type="SMART" id="SM00642"/>
    </source>
</evidence>
<dbReference type="EMBL" id="OV696691">
    <property type="protein sequence ID" value="CAH1267007.1"/>
    <property type="molecule type" value="Genomic_DNA"/>
</dbReference>
<name>A0A8K0A146_BRALA</name>
<keyword evidence="7 13" id="KW-0378">Hydrolase</keyword>
<evidence type="ECO:0000256" key="10">
    <source>
        <dbReference type="ARBA" id="ARBA00023277"/>
    </source>
</evidence>
<dbReference type="PANTHER" id="PTHR43447">
    <property type="entry name" value="ALPHA-AMYLASE"/>
    <property type="match status" value="1"/>
</dbReference>
<keyword evidence="6" id="KW-0479">Metal-binding</keyword>
<dbReference type="AlphaFoldDB" id="A0A8K0A146"/>
<keyword evidence="9" id="KW-0868">Chloride</keyword>
<organism evidence="18 19">
    <name type="scientific">Branchiostoma lanceolatum</name>
    <name type="common">Common lancelet</name>
    <name type="synonym">Amphioxus lanceolatum</name>
    <dbReference type="NCBI Taxonomy" id="7740"/>
    <lineage>
        <taxon>Eukaryota</taxon>
        <taxon>Metazoa</taxon>
        <taxon>Chordata</taxon>
        <taxon>Cephalochordata</taxon>
        <taxon>Leptocardii</taxon>
        <taxon>Amphioxiformes</taxon>
        <taxon>Branchiostomatidae</taxon>
        <taxon>Branchiostoma</taxon>
    </lineage>
</organism>
<dbReference type="GO" id="GO:0046872">
    <property type="term" value="F:metal ion binding"/>
    <property type="evidence" value="ECO:0007669"/>
    <property type="project" value="UniProtKB-KW"/>
</dbReference>
<dbReference type="Gene3D" id="2.60.40.1180">
    <property type="entry name" value="Golgi alpha-mannosidase II"/>
    <property type="match status" value="1"/>
</dbReference>
<dbReference type="Gene3D" id="3.20.20.80">
    <property type="entry name" value="Glycosidases"/>
    <property type="match status" value="1"/>
</dbReference>
<dbReference type="Pfam" id="PF00128">
    <property type="entry name" value="Alpha-amylase"/>
    <property type="match status" value="1"/>
</dbReference>
<evidence type="ECO:0000313" key="18">
    <source>
        <dbReference type="EMBL" id="CAH1267007.1"/>
    </source>
</evidence>
<dbReference type="GO" id="GO:0005975">
    <property type="term" value="P:carbohydrate metabolic process"/>
    <property type="evidence" value="ECO:0007669"/>
    <property type="project" value="InterPro"/>
</dbReference>
<dbReference type="Proteomes" id="UP000838412">
    <property type="component" value="Chromosome 6"/>
</dbReference>
<keyword evidence="8" id="KW-0106">Calcium</keyword>
<dbReference type="InterPro" id="IPR013780">
    <property type="entry name" value="Glyco_hydro_b"/>
</dbReference>
<evidence type="ECO:0000256" key="2">
    <source>
        <dbReference type="ARBA" id="ARBA00001913"/>
    </source>
</evidence>
<protein>
    <recommendedName>
        <fullName evidence="5 13">Alpha-amylase</fullName>
        <ecNumber evidence="5 13">3.2.1.1</ecNumber>
    </recommendedName>
</protein>
<evidence type="ECO:0000256" key="11">
    <source>
        <dbReference type="ARBA" id="ARBA00023295"/>
    </source>
</evidence>
<comment type="cofactor">
    <cofactor evidence="2">
        <name>Ca(2+)</name>
        <dbReference type="ChEBI" id="CHEBI:29108"/>
    </cofactor>
</comment>
<accession>A0A8K0A146</accession>
<evidence type="ECO:0000256" key="3">
    <source>
        <dbReference type="ARBA" id="ARBA00001923"/>
    </source>
</evidence>
<evidence type="ECO:0000256" key="15">
    <source>
        <dbReference type="SAM" id="SignalP"/>
    </source>
</evidence>
<dbReference type="InterPro" id="IPR006047">
    <property type="entry name" value="GH13_cat_dom"/>
</dbReference>
<dbReference type="EC" id="3.2.1.1" evidence="5 13"/>
<evidence type="ECO:0000256" key="6">
    <source>
        <dbReference type="ARBA" id="ARBA00022723"/>
    </source>
</evidence>
<comment type="cofactor">
    <cofactor evidence="3">
        <name>chloride</name>
        <dbReference type="ChEBI" id="CHEBI:17996"/>
    </cofactor>
</comment>
<dbReference type="PRINTS" id="PR00110">
    <property type="entry name" value="ALPHAAMYLASE"/>
</dbReference>
<dbReference type="SMART" id="SM00632">
    <property type="entry name" value="Aamy_C"/>
    <property type="match status" value="1"/>
</dbReference>
<dbReference type="InterPro" id="IPR006046">
    <property type="entry name" value="Alpha_amylase"/>
</dbReference>